<dbReference type="STRING" id="1416801.SAMN05192553_10693"/>
<dbReference type="RefSeq" id="WP_092177132.1">
    <property type="nucleotide sequence ID" value="NZ_FNZH01000006.1"/>
</dbReference>
<proteinExistence type="predicted"/>
<dbReference type="AlphaFoldDB" id="A0A1H7A7G3"/>
<gene>
    <name evidence="1" type="ORF">SAMN05192553_10693</name>
</gene>
<dbReference type="Proteomes" id="UP000199403">
    <property type="component" value="Unassembled WGS sequence"/>
</dbReference>
<dbReference type="Gene3D" id="3.40.50.2000">
    <property type="entry name" value="Glycogen Phosphorylase B"/>
    <property type="match status" value="2"/>
</dbReference>
<protein>
    <submittedName>
        <fullName evidence="1">Glycosyltransferase involved in cell wall bisynthesis</fullName>
    </submittedName>
</protein>
<keyword evidence="1" id="KW-0808">Transferase</keyword>
<accession>A0A1H7A7G3</accession>
<sequence length="394" mass="45003">MNILFISWDSDQTNYLENLFFPIFQGLQQTTTWQFHVMQFSWAEATEVDRIRLLAEASGIRYTQVPVSRRPTPTVGSLRTLSTGSRKIKDYLLSHNIDCLMPRSTLPAWMVLRLTHWLQARALPVVFDADGFPIQERIDFAGLKSGSLHCRWLKQVESRMVQQANRVLTRSEKAIAIHLKRSGEGQGGKFYRVCNGRNPAVFRPNPAIRNAIRQELGVSDSTRLWLYSGSIGPQYLVPEMLQLFWSCYQENPLHRFLFLVRNRESLRTSIPEHLKQLVLIETVPFSRVPDYYAAADLGISLRKQAPSLAGLAPIKIGEYLLSGLPVLLSEGIGDLSDLLAREKACFIYRNNTTGFQTWLDQTKTLSTKDIRAVGERYFGLQQSLEDYIHALQHC</sequence>
<dbReference type="SUPFAM" id="SSF53756">
    <property type="entry name" value="UDP-Glycosyltransferase/glycogen phosphorylase"/>
    <property type="match status" value="1"/>
</dbReference>
<dbReference type="GO" id="GO:0016740">
    <property type="term" value="F:transferase activity"/>
    <property type="evidence" value="ECO:0007669"/>
    <property type="project" value="UniProtKB-KW"/>
</dbReference>
<name>A0A1H7A7G3_9BACT</name>
<dbReference type="EMBL" id="FNZH01000006">
    <property type="protein sequence ID" value="SEJ61599.1"/>
    <property type="molecule type" value="Genomic_DNA"/>
</dbReference>
<reference evidence="2" key="1">
    <citation type="submission" date="2016-10" db="EMBL/GenBank/DDBJ databases">
        <authorList>
            <person name="Varghese N."/>
            <person name="Submissions S."/>
        </authorList>
    </citation>
    <scope>NUCLEOTIDE SEQUENCE [LARGE SCALE GENOMIC DNA]</scope>
    <source>
        <strain evidence="2">IBRC-M 10761</strain>
    </source>
</reference>
<evidence type="ECO:0000313" key="1">
    <source>
        <dbReference type="EMBL" id="SEJ61599.1"/>
    </source>
</evidence>
<organism evidence="1 2">
    <name type="scientific">Cyclobacterium xiamenense</name>
    <dbReference type="NCBI Taxonomy" id="1297121"/>
    <lineage>
        <taxon>Bacteria</taxon>
        <taxon>Pseudomonadati</taxon>
        <taxon>Bacteroidota</taxon>
        <taxon>Cytophagia</taxon>
        <taxon>Cytophagales</taxon>
        <taxon>Cyclobacteriaceae</taxon>
        <taxon>Cyclobacterium</taxon>
    </lineage>
</organism>
<dbReference type="OrthoDB" id="1220440at2"/>
<keyword evidence="2" id="KW-1185">Reference proteome</keyword>
<evidence type="ECO:0000313" key="2">
    <source>
        <dbReference type="Proteomes" id="UP000199403"/>
    </source>
</evidence>